<evidence type="ECO:0000313" key="3">
    <source>
        <dbReference type="EMBL" id="MFC5353568.1"/>
    </source>
</evidence>
<protein>
    <submittedName>
        <fullName evidence="3">GNAT family N-acetyltransferase</fullName>
        <ecNumber evidence="3">2.3.1.-</ecNumber>
    </submittedName>
</protein>
<dbReference type="InterPro" id="IPR000182">
    <property type="entry name" value="GNAT_dom"/>
</dbReference>
<evidence type="ECO:0000256" key="1">
    <source>
        <dbReference type="SAM" id="MobiDB-lite"/>
    </source>
</evidence>
<reference evidence="4" key="1">
    <citation type="journal article" date="2019" name="Int. J. Syst. Evol. Microbiol.">
        <title>The Global Catalogue of Microorganisms (GCM) 10K type strain sequencing project: providing services to taxonomists for standard genome sequencing and annotation.</title>
        <authorList>
            <consortium name="The Broad Institute Genomics Platform"/>
            <consortium name="The Broad Institute Genome Sequencing Center for Infectious Disease"/>
            <person name="Wu L."/>
            <person name="Ma J."/>
        </authorList>
    </citation>
    <scope>NUCLEOTIDE SEQUENCE [LARGE SCALE GENOMIC DNA]</scope>
    <source>
        <strain evidence="4">CCUG 58760</strain>
    </source>
</reference>
<proteinExistence type="predicted"/>
<dbReference type="InterPro" id="IPR016181">
    <property type="entry name" value="Acyl_CoA_acyltransferase"/>
</dbReference>
<accession>A0ABW0FZJ6</accession>
<dbReference type="Gene3D" id="3.40.630.30">
    <property type="match status" value="1"/>
</dbReference>
<feature type="domain" description="N-acetyltransferase" evidence="2">
    <location>
        <begin position="13"/>
        <end position="70"/>
    </location>
</feature>
<dbReference type="EC" id="2.3.1.-" evidence="3"/>
<keyword evidence="4" id="KW-1185">Reference proteome</keyword>
<dbReference type="EMBL" id="JBHSLC010000002">
    <property type="protein sequence ID" value="MFC5353568.1"/>
    <property type="molecule type" value="Genomic_DNA"/>
</dbReference>
<gene>
    <name evidence="3" type="ORF">ACFPMG_00985</name>
</gene>
<name>A0ABW0FZJ6_9PROT</name>
<dbReference type="RefSeq" id="WP_376993394.1">
    <property type="nucleotide sequence ID" value="NZ_JBHSLC010000002.1"/>
</dbReference>
<keyword evidence="3" id="KW-0808">Transferase</keyword>
<dbReference type="Pfam" id="PF00583">
    <property type="entry name" value="Acetyltransf_1"/>
    <property type="match status" value="1"/>
</dbReference>
<dbReference type="CDD" id="cd04301">
    <property type="entry name" value="NAT_SF"/>
    <property type="match status" value="1"/>
</dbReference>
<dbReference type="Proteomes" id="UP001596166">
    <property type="component" value="Unassembled WGS sequence"/>
</dbReference>
<evidence type="ECO:0000313" key="4">
    <source>
        <dbReference type="Proteomes" id="UP001596166"/>
    </source>
</evidence>
<evidence type="ECO:0000259" key="2">
    <source>
        <dbReference type="Pfam" id="PF00583"/>
    </source>
</evidence>
<comment type="caution">
    <text evidence="3">The sequence shown here is derived from an EMBL/GenBank/DDBJ whole genome shotgun (WGS) entry which is preliminary data.</text>
</comment>
<dbReference type="SUPFAM" id="SSF55729">
    <property type="entry name" value="Acyl-CoA N-acyltransferases (Nat)"/>
    <property type="match status" value="1"/>
</dbReference>
<feature type="region of interest" description="Disordered" evidence="1">
    <location>
        <begin position="104"/>
        <end position="140"/>
    </location>
</feature>
<dbReference type="GO" id="GO:0016746">
    <property type="term" value="F:acyltransferase activity"/>
    <property type="evidence" value="ECO:0007669"/>
    <property type="project" value="UniProtKB-KW"/>
</dbReference>
<keyword evidence="3" id="KW-0012">Acyltransferase</keyword>
<sequence length="140" mass="16104">MDDASIQVTLHEHEGKVIYAVAECDGVSVGWATFILDEPDGCAFCLNIEISPQYRRRYIMSQMYSEVERRIGRPLSPSQQLTPESAAYWDKRGVPLHKDTVIKTAEQRTKEDAERPRMRFRDNGVDVPLLDKTRDNPSEY</sequence>
<organism evidence="3 4">
    <name type="scientific">Azospirillum himalayense</name>
    <dbReference type="NCBI Taxonomy" id="654847"/>
    <lineage>
        <taxon>Bacteria</taxon>
        <taxon>Pseudomonadati</taxon>
        <taxon>Pseudomonadota</taxon>
        <taxon>Alphaproteobacteria</taxon>
        <taxon>Rhodospirillales</taxon>
        <taxon>Azospirillaceae</taxon>
        <taxon>Azospirillum</taxon>
    </lineage>
</organism>